<proteinExistence type="inferred from homology"/>
<evidence type="ECO:0000313" key="9">
    <source>
        <dbReference type="EMBL" id="PRY64137.1"/>
    </source>
</evidence>
<keyword evidence="5" id="KW-0378">Hydrolase</keyword>
<dbReference type="SUPFAM" id="SSF54786">
    <property type="entry name" value="YcfA/nrd intein domain"/>
    <property type="match status" value="1"/>
</dbReference>
<name>A0A2T0V1Z2_9GAMM</name>
<keyword evidence="7" id="KW-0346">Stress response</keyword>
<evidence type="ECO:0000256" key="3">
    <source>
        <dbReference type="ARBA" id="ARBA00022722"/>
    </source>
</evidence>
<keyword evidence="3" id="KW-0540">Nuclease</keyword>
<dbReference type="PANTHER" id="PTHR34873">
    <property type="entry name" value="SSR1766 PROTEIN"/>
    <property type="match status" value="1"/>
</dbReference>
<evidence type="ECO:0000256" key="7">
    <source>
        <dbReference type="ARBA" id="ARBA00023016"/>
    </source>
</evidence>
<keyword evidence="2" id="KW-1277">Toxin-antitoxin system</keyword>
<dbReference type="EMBL" id="PVTK01000006">
    <property type="protein sequence ID" value="PRY64137.1"/>
    <property type="molecule type" value="Genomic_DNA"/>
</dbReference>
<evidence type="ECO:0000256" key="5">
    <source>
        <dbReference type="ARBA" id="ARBA00022801"/>
    </source>
</evidence>
<keyword evidence="6" id="KW-0694">RNA-binding</keyword>
<sequence>MIMYEQGKRVKSKDVIKEMEADGWYLDRVSGSHHVFKHPTKPGSVPVPHPKKDLPKGTIHNIRKLAGLR</sequence>
<protein>
    <submittedName>
        <fullName evidence="9">Putative RNA binding protein YcfA (HicA-like mRNA interferase family)</fullName>
    </submittedName>
</protein>
<feature type="region of interest" description="Disordered" evidence="8">
    <location>
        <begin position="37"/>
        <end position="57"/>
    </location>
</feature>
<organism evidence="9 10">
    <name type="scientific">Vreelandella songnenensis</name>
    <dbReference type="NCBI Taxonomy" id="1176243"/>
    <lineage>
        <taxon>Bacteria</taxon>
        <taxon>Pseudomonadati</taxon>
        <taxon>Pseudomonadota</taxon>
        <taxon>Gammaproteobacteria</taxon>
        <taxon>Oceanospirillales</taxon>
        <taxon>Halomonadaceae</taxon>
        <taxon>Vreelandella</taxon>
    </lineage>
</organism>
<comment type="caution">
    <text evidence="9">The sequence shown here is derived from an EMBL/GenBank/DDBJ whole genome shotgun (WGS) entry which is preliminary data.</text>
</comment>
<accession>A0A2T0V1Z2</accession>
<keyword evidence="4" id="KW-0255">Endonuclease</keyword>
<reference evidence="9 10" key="1">
    <citation type="submission" date="2018-03" db="EMBL/GenBank/DDBJ databases">
        <title>Genomic Encyclopedia of Type Strains, Phase III (KMG-III): the genomes of soil and plant-associated and newly described type strains.</title>
        <authorList>
            <person name="Whitman W."/>
        </authorList>
    </citation>
    <scope>NUCLEOTIDE SEQUENCE [LARGE SCALE GENOMIC DNA]</scope>
    <source>
        <strain evidence="9 10">CGMCC 1.12152</strain>
    </source>
</reference>
<evidence type="ECO:0000256" key="2">
    <source>
        <dbReference type="ARBA" id="ARBA00022649"/>
    </source>
</evidence>
<evidence type="ECO:0000256" key="8">
    <source>
        <dbReference type="SAM" id="MobiDB-lite"/>
    </source>
</evidence>
<evidence type="ECO:0000256" key="6">
    <source>
        <dbReference type="ARBA" id="ARBA00022884"/>
    </source>
</evidence>
<dbReference type="InterPro" id="IPR012933">
    <property type="entry name" value="HicA_mRNA_interferase"/>
</dbReference>
<dbReference type="Proteomes" id="UP000237647">
    <property type="component" value="Unassembled WGS sequence"/>
</dbReference>
<dbReference type="GO" id="GO:0004519">
    <property type="term" value="F:endonuclease activity"/>
    <property type="evidence" value="ECO:0007669"/>
    <property type="project" value="UniProtKB-KW"/>
</dbReference>
<evidence type="ECO:0000313" key="10">
    <source>
        <dbReference type="Proteomes" id="UP000237647"/>
    </source>
</evidence>
<dbReference type="GO" id="GO:0016787">
    <property type="term" value="F:hydrolase activity"/>
    <property type="evidence" value="ECO:0007669"/>
    <property type="project" value="UniProtKB-KW"/>
</dbReference>
<dbReference type="GO" id="GO:0003729">
    <property type="term" value="F:mRNA binding"/>
    <property type="evidence" value="ECO:0007669"/>
    <property type="project" value="InterPro"/>
</dbReference>
<dbReference type="AlphaFoldDB" id="A0A2T0V1Z2"/>
<dbReference type="PANTHER" id="PTHR34873:SF3">
    <property type="entry name" value="ADDICTION MODULE TOXIN, HICA FAMILY"/>
    <property type="match status" value="1"/>
</dbReference>
<keyword evidence="10" id="KW-1185">Reference proteome</keyword>
<comment type="similarity">
    <text evidence="1">Belongs to the HicA mRNA interferase family.</text>
</comment>
<dbReference type="Gene3D" id="3.30.920.30">
    <property type="entry name" value="Hypothetical protein"/>
    <property type="match status" value="1"/>
</dbReference>
<dbReference type="Pfam" id="PF07927">
    <property type="entry name" value="HicA_toxin"/>
    <property type="match status" value="1"/>
</dbReference>
<gene>
    <name evidence="9" type="ORF">B0H98_10648</name>
</gene>
<evidence type="ECO:0000256" key="1">
    <source>
        <dbReference type="ARBA" id="ARBA00006620"/>
    </source>
</evidence>
<dbReference type="InterPro" id="IPR038570">
    <property type="entry name" value="HicA_sf"/>
</dbReference>
<evidence type="ECO:0000256" key="4">
    <source>
        <dbReference type="ARBA" id="ARBA00022759"/>
    </source>
</evidence>